<proteinExistence type="predicted"/>
<dbReference type="InterPro" id="IPR052391">
    <property type="entry name" value="E3_Ligase-Neurotoxin"/>
</dbReference>
<reference evidence="3" key="1">
    <citation type="submission" date="2021-11" db="EMBL/GenBank/DDBJ databases">
        <authorList>
            <consortium name="Genoscope - CEA"/>
            <person name="William W."/>
        </authorList>
    </citation>
    <scope>NUCLEOTIDE SEQUENCE</scope>
</reference>
<feature type="repeat" description="ANK" evidence="1">
    <location>
        <begin position="116"/>
        <end position="148"/>
    </location>
</feature>
<feature type="repeat" description="ANK" evidence="1">
    <location>
        <begin position="50"/>
        <end position="82"/>
    </location>
</feature>
<dbReference type="OrthoDB" id="20872at2759"/>
<dbReference type="Proteomes" id="UP000789595">
    <property type="component" value="Unassembled WGS sequence"/>
</dbReference>
<dbReference type="SUPFAM" id="SSF48403">
    <property type="entry name" value="Ankyrin repeat"/>
    <property type="match status" value="1"/>
</dbReference>
<dbReference type="InterPro" id="IPR002110">
    <property type="entry name" value="Ankyrin_rpt"/>
</dbReference>
<feature type="repeat" description="ANK" evidence="1">
    <location>
        <begin position="243"/>
        <end position="275"/>
    </location>
</feature>
<dbReference type="PRINTS" id="PR01415">
    <property type="entry name" value="ANKYRIN"/>
</dbReference>
<sequence>MATPSKTTTRGAASPWSLHANALNLMAQRGETTAMKRAIDSGADINECDRDWFPLMMAVATNNEEVVSLLLRNGAEVDKTDSAGLTSLALAVQEGHVKPMTMLLEHGAGVDRCNVSGTAPLFLACSNGDEEAVKVLVEHGADVNLRKRQTGATPLHAAVRRGASDVCRFLLCHGADANIADESGATPLLAAVENEAPVQSSPVRTRRRRGRRIEPLRDFPETLRDALCETLLAGGADADQTSENHTPLTASCQRGSLVLAKRLLDVGADANSVDGQGRPPLLVAASLAEGDDALCKLLLQKGAQVDGTDGKGATPLHAAVYRGRLGLVRLLLSHGADVNAATRSKEELELCGIMEEEDGAETLTFPPQFTPLRLATCAEESEASHAILDELVSAGAVEVLDEQDIRSPDDVARWFRVQSWHGPLATDAICDRLANGSQTTQPVSAAELFSLSEVELDALLSLDEVNKSLRFVETTKRQLSTSLKPQLASRLWHRKIQRHALLQRDRDERIKVSTVVGTESDTALHDPPDNENARSEVVRGLRSAAAAYARATARRVVEGDDVLSPEPDLNEMRSCLDSAAQVCSDEHRRLSEVREALRTQKYEALGSRWSSLIEASDRCRRNPASMPAQPPPRADATSSWWRADHAVEDCPFDADSGDAARKLHLRARAAAARPVLYGALQAVVDQINAAAHPCELGLSGLVFPLPFADERALLVGGTRRCDLVAVPTRPPRSADSTAACVSCRVEAEDPYVLACLCALLDKGDLPLRVERSRARLLERQAHPWERTSVDLQVTVTYPADPDAYKGTSVEAPPSTEEEEEAVPPPETVPSEEETAIEDAPVPAPEEAPSDDVVAESPGRLKDVVERVMDGEVVEEPAPPAFDESLAGADLALATIRLGLASYNALETHDEPFRRIASLDEAQRRKHLFSHKLPFLDPDTWQLRTPEDLERLRHQRGAEVVQEDDVDKLRASNAAQHDKIVLMRRAAAKSKRDHADEVAKTSEELSATRDALERATAALAARSEDVAALEAELARLRAAPAAPASPAKAPSPVKPSPAQRRRKTGVAVQASTRMRRGGARVAPGSGS</sequence>
<accession>A0A8J2WI25</accession>
<dbReference type="PROSITE" id="PS50088">
    <property type="entry name" value="ANK_REPEAT"/>
    <property type="match status" value="7"/>
</dbReference>
<comment type="caution">
    <text evidence="3">The sequence shown here is derived from an EMBL/GenBank/DDBJ whole genome shotgun (WGS) entry which is preliminary data.</text>
</comment>
<feature type="region of interest" description="Disordered" evidence="2">
    <location>
        <begin position="1037"/>
        <end position="1086"/>
    </location>
</feature>
<keyword evidence="1" id="KW-0040">ANK repeat</keyword>
<feature type="repeat" description="ANK" evidence="1">
    <location>
        <begin position="311"/>
        <end position="343"/>
    </location>
</feature>
<protein>
    <submittedName>
        <fullName evidence="3">Uncharacterized protein</fullName>
    </submittedName>
</protein>
<dbReference type="PROSITE" id="PS50297">
    <property type="entry name" value="ANK_REP_REGION"/>
    <property type="match status" value="7"/>
</dbReference>
<dbReference type="InterPro" id="IPR036770">
    <property type="entry name" value="Ankyrin_rpt-contain_sf"/>
</dbReference>
<dbReference type="PANTHER" id="PTHR24133:SF40">
    <property type="entry name" value="ANKYRIN REPEAT DOMAIN 44"/>
    <property type="match status" value="1"/>
</dbReference>
<evidence type="ECO:0000256" key="1">
    <source>
        <dbReference type="PROSITE-ProRule" id="PRU00023"/>
    </source>
</evidence>
<keyword evidence="4" id="KW-1185">Reference proteome</keyword>
<name>A0A8J2WI25_9STRA</name>
<dbReference type="Gene3D" id="1.25.40.20">
    <property type="entry name" value="Ankyrin repeat-containing domain"/>
    <property type="match status" value="2"/>
</dbReference>
<feature type="region of interest" description="Disordered" evidence="2">
    <location>
        <begin position="799"/>
        <end position="857"/>
    </location>
</feature>
<feature type="repeat" description="ANK" evidence="1">
    <location>
        <begin position="150"/>
        <end position="182"/>
    </location>
</feature>
<evidence type="ECO:0000256" key="2">
    <source>
        <dbReference type="SAM" id="MobiDB-lite"/>
    </source>
</evidence>
<dbReference type="Pfam" id="PF12796">
    <property type="entry name" value="Ank_2"/>
    <property type="match status" value="3"/>
</dbReference>
<feature type="repeat" description="ANK" evidence="1">
    <location>
        <begin position="276"/>
        <end position="310"/>
    </location>
</feature>
<organism evidence="3 4">
    <name type="scientific">Pelagomonas calceolata</name>
    <dbReference type="NCBI Taxonomy" id="35677"/>
    <lineage>
        <taxon>Eukaryota</taxon>
        <taxon>Sar</taxon>
        <taxon>Stramenopiles</taxon>
        <taxon>Ochrophyta</taxon>
        <taxon>Pelagophyceae</taxon>
        <taxon>Pelagomonadales</taxon>
        <taxon>Pelagomonadaceae</taxon>
        <taxon>Pelagomonas</taxon>
    </lineage>
</organism>
<evidence type="ECO:0000313" key="3">
    <source>
        <dbReference type="EMBL" id="CAH0369345.1"/>
    </source>
</evidence>
<dbReference type="EMBL" id="CAKKNE010000002">
    <property type="protein sequence ID" value="CAH0369345.1"/>
    <property type="molecule type" value="Genomic_DNA"/>
</dbReference>
<gene>
    <name evidence="3" type="ORF">PECAL_2P24650</name>
</gene>
<feature type="compositionally biased region" description="Low complexity" evidence="2">
    <location>
        <begin position="1037"/>
        <end position="1050"/>
    </location>
</feature>
<feature type="repeat" description="ANK" evidence="1">
    <location>
        <begin position="83"/>
        <end position="115"/>
    </location>
</feature>
<dbReference type="SMART" id="SM00248">
    <property type="entry name" value="ANK"/>
    <property type="match status" value="9"/>
</dbReference>
<dbReference type="PANTHER" id="PTHR24133">
    <property type="entry name" value="ANKYRIN DOMAIN-CONTAINING"/>
    <property type="match status" value="1"/>
</dbReference>
<evidence type="ECO:0000313" key="4">
    <source>
        <dbReference type="Proteomes" id="UP000789595"/>
    </source>
</evidence>
<feature type="compositionally biased region" description="Low complexity" evidence="2">
    <location>
        <begin position="837"/>
        <end position="846"/>
    </location>
</feature>
<dbReference type="AlphaFoldDB" id="A0A8J2WI25"/>